<feature type="region of interest" description="Disordered" evidence="11">
    <location>
        <begin position="1"/>
        <end position="32"/>
    </location>
</feature>
<dbReference type="SUPFAM" id="SSF52540">
    <property type="entry name" value="P-loop containing nucleoside triphosphate hydrolases"/>
    <property type="match status" value="1"/>
</dbReference>
<dbReference type="GO" id="GO:0003677">
    <property type="term" value="F:DNA binding"/>
    <property type="evidence" value="ECO:0007669"/>
    <property type="project" value="UniProtKB-KW"/>
</dbReference>
<feature type="coiled-coil region" evidence="10">
    <location>
        <begin position="312"/>
        <end position="368"/>
    </location>
</feature>
<dbReference type="AlphaFoldDB" id="A0A2A2HZK2"/>
<evidence type="ECO:0000256" key="9">
    <source>
        <dbReference type="ARBA" id="ARBA00023235"/>
    </source>
</evidence>
<comment type="caution">
    <text evidence="13">The sequence shown here is derived from an EMBL/GenBank/DDBJ whole genome shotgun (WGS) entry which is preliminary data.</text>
</comment>
<feature type="domain" description="Helicase ATP-binding" evidence="12">
    <location>
        <begin position="51"/>
        <end position="293"/>
    </location>
</feature>
<dbReference type="PROSITE" id="PS51193">
    <property type="entry name" value="HELICASE_ATP_BIND_2"/>
    <property type="match status" value="1"/>
</dbReference>
<keyword evidence="9" id="KW-0413">Isomerase</keyword>
<evidence type="ECO:0000256" key="8">
    <source>
        <dbReference type="ARBA" id="ARBA00023125"/>
    </source>
</evidence>
<evidence type="ECO:0000256" key="1">
    <source>
        <dbReference type="ARBA" id="ARBA00022723"/>
    </source>
</evidence>
<dbReference type="InterPro" id="IPR010614">
    <property type="entry name" value="RAD3-like_helicase_DEAD"/>
</dbReference>
<dbReference type="GO" id="GO:0016818">
    <property type="term" value="F:hydrolase activity, acting on acid anhydrides, in phosphorus-containing anhydrides"/>
    <property type="evidence" value="ECO:0007669"/>
    <property type="project" value="InterPro"/>
</dbReference>
<dbReference type="OrthoDB" id="76985at2157"/>
<evidence type="ECO:0000256" key="2">
    <source>
        <dbReference type="ARBA" id="ARBA00022741"/>
    </source>
</evidence>
<dbReference type="GO" id="GO:0046872">
    <property type="term" value="F:metal ion binding"/>
    <property type="evidence" value="ECO:0007669"/>
    <property type="project" value="UniProtKB-KW"/>
</dbReference>
<dbReference type="GO" id="GO:0006139">
    <property type="term" value="P:nucleobase-containing compound metabolic process"/>
    <property type="evidence" value="ECO:0007669"/>
    <property type="project" value="InterPro"/>
</dbReference>
<keyword evidence="7" id="KW-0411">Iron-sulfur</keyword>
<evidence type="ECO:0000256" key="4">
    <source>
        <dbReference type="ARBA" id="ARBA00022806"/>
    </source>
</evidence>
<dbReference type="InterPro" id="IPR014013">
    <property type="entry name" value="Helic_SF1/SF2_ATP-bd_DinG/Rad3"/>
</dbReference>
<evidence type="ECO:0000256" key="7">
    <source>
        <dbReference type="ARBA" id="ARBA00023014"/>
    </source>
</evidence>
<evidence type="ECO:0000256" key="3">
    <source>
        <dbReference type="ARBA" id="ARBA00022801"/>
    </source>
</evidence>
<evidence type="ECO:0000256" key="11">
    <source>
        <dbReference type="SAM" id="MobiDB-lite"/>
    </source>
</evidence>
<dbReference type="GO" id="GO:0005524">
    <property type="term" value="F:ATP binding"/>
    <property type="evidence" value="ECO:0007669"/>
    <property type="project" value="UniProtKB-KW"/>
</dbReference>
<evidence type="ECO:0000256" key="10">
    <source>
        <dbReference type="SAM" id="Coils"/>
    </source>
</evidence>
<protein>
    <recommendedName>
        <fullName evidence="12">Helicase ATP-binding domain-containing protein</fullName>
    </recommendedName>
</protein>
<dbReference type="Proteomes" id="UP000218164">
    <property type="component" value="Unassembled WGS sequence"/>
</dbReference>
<evidence type="ECO:0000256" key="5">
    <source>
        <dbReference type="ARBA" id="ARBA00022840"/>
    </source>
</evidence>
<evidence type="ECO:0000313" key="14">
    <source>
        <dbReference type="Proteomes" id="UP000218164"/>
    </source>
</evidence>
<evidence type="ECO:0000313" key="13">
    <source>
        <dbReference type="EMBL" id="PAV14493.1"/>
    </source>
</evidence>
<keyword evidence="10" id="KW-0175">Coiled coil</keyword>
<feature type="compositionally biased region" description="Acidic residues" evidence="11">
    <location>
        <begin position="1"/>
        <end position="28"/>
    </location>
</feature>
<dbReference type="Pfam" id="PF13307">
    <property type="entry name" value="Helicase_C_2"/>
    <property type="match status" value="1"/>
</dbReference>
<dbReference type="InterPro" id="IPR045028">
    <property type="entry name" value="DinG/Rad3-like"/>
</dbReference>
<dbReference type="PANTHER" id="PTHR11472:SF34">
    <property type="entry name" value="REGULATOR OF TELOMERE ELONGATION HELICASE 1"/>
    <property type="match status" value="1"/>
</dbReference>
<proteinExistence type="predicted"/>
<keyword evidence="8" id="KW-0238">DNA-binding</keyword>
<dbReference type="GO" id="GO:0003678">
    <property type="term" value="F:DNA helicase activity"/>
    <property type="evidence" value="ECO:0007669"/>
    <property type="project" value="InterPro"/>
</dbReference>
<dbReference type="Pfam" id="PF06733">
    <property type="entry name" value="DEAD_2"/>
    <property type="match status" value="1"/>
</dbReference>
<gene>
    <name evidence="13" type="ORF">ASJ81_02725</name>
</gene>
<sequence>MDDDDFLYPSDDEDNYYYSDDEGVDEEEVASRESIETPEKLLKQWNSKEYAHIIECFPSLKYNIRCAQLEILKRTIKALYNGKMTILIQAPTGVGKSAISYTVLVFSEYGYVCSSTKALQEQILGDYSDLVRAYGRANFTCLRRGINPKTKKPYNCEHGACQVLKESCPLKPTFKKTPWKAYFSVKDHKQKYWQIDPKKTRVCPYWESKATALNNFAVVHNYSYILAEANHAREFTTRLVLIGDEAHNIESKIIDFIKIPITLDHLDVINKFLDADQKVRFVKTDKDMPNFTKMRLYAAWVTDLSNKIPVVQDRIKAEAMKAMDEREELQTKLAECVKKKEKWPEEEKRDLAERLEAKEMRLEDLFDIQNKIDKLMKRQINFYLKDIAVHLENWVVKVEEDKLFGIKRIEFQPIEISQYAKGLYFRLGIVNILQSATILDPVRFCTRLGLDPNPNVTEYIEIEPNFPVENHKIFNLNWADFGQCKNETTETTETEEELEDFYRRVIERIDIIIDLFPDERGIIHATSYPIAEYFMKYSKHANWRLTFHGKEDRTEKLEEHKEKKGSVLVSPSMTEGVDLKDDLSRFQILIKIPFPDMSDERVKARMAKDTEGYYYETAVTLIQSIGRSVRSEKDHAITFCLDNRMPGFIRLNRNIMDLYTRYLCPTWEIKKLDNLKDKPEVAKLLTQKIKRPKKEAEKLMDKKKRKYSKLF</sequence>
<reference evidence="13 14" key="1">
    <citation type="journal article" date="2017" name="BMC Genomics">
        <title>Genomic analysis of methanogenic archaea reveals a shift towards energy conservation.</title>
        <authorList>
            <person name="Gilmore S.P."/>
            <person name="Henske J.K."/>
            <person name="Sexton J.A."/>
            <person name="Solomon K.V."/>
            <person name="Seppala S."/>
            <person name="Yoo J.I."/>
            <person name="Huyett L.M."/>
            <person name="Pressman A."/>
            <person name="Cogan J.Z."/>
            <person name="Kivenson V."/>
            <person name="Peng X."/>
            <person name="Tan Y."/>
            <person name="Valentine D.L."/>
            <person name="O'Malley M.A."/>
        </authorList>
    </citation>
    <scope>NUCLEOTIDE SEQUENCE [LARGE SCALE GENOMIC DNA]</scope>
    <source>
        <strain evidence="13 14">MC-15</strain>
    </source>
</reference>
<evidence type="ECO:0000256" key="6">
    <source>
        <dbReference type="ARBA" id="ARBA00023004"/>
    </source>
</evidence>
<dbReference type="RefSeq" id="WP_095642734.1">
    <property type="nucleotide sequence ID" value="NZ_LMVP01000002.1"/>
</dbReference>
<dbReference type="GO" id="GO:0051536">
    <property type="term" value="F:iron-sulfur cluster binding"/>
    <property type="evidence" value="ECO:0007669"/>
    <property type="project" value="UniProtKB-KW"/>
</dbReference>
<organism evidence="13 14">
    <name type="scientific">Methanosarcina spelaei</name>
    <dbReference type="NCBI Taxonomy" id="1036679"/>
    <lineage>
        <taxon>Archaea</taxon>
        <taxon>Methanobacteriati</taxon>
        <taxon>Methanobacteriota</taxon>
        <taxon>Stenosarchaea group</taxon>
        <taxon>Methanomicrobia</taxon>
        <taxon>Methanosarcinales</taxon>
        <taxon>Methanosarcinaceae</taxon>
        <taxon>Methanosarcina</taxon>
    </lineage>
</organism>
<dbReference type="SMART" id="SM00491">
    <property type="entry name" value="HELICc2"/>
    <property type="match status" value="1"/>
</dbReference>
<dbReference type="PANTHER" id="PTHR11472">
    <property type="entry name" value="DNA REPAIR DEAD HELICASE RAD3/XP-D SUBFAMILY MEMBER"/>
    <property type="match status" value="1"/>
</dbReference>
<dbReference type="EMBL" id="LMVP01000002">
    <property type="protein sequence ID" value="PAV14493.1"/>
    <property type="molecule type" value="Genomic_DNA"/>
</dbReference>
<dbReference type="InterPro" id="IPR027417">
    <property type="entry name" value="P-loop_NTPase"/>
</dbReference>
<keyword evidence="1" id="KW-0479">Metal-binding</keyword>
<keyword evidence="5" id="KW-0067">ATP-binding</keyword>
<keyword evidence="6" id="KW-0408">Iron</keyword>
<evidence type="ECO:0000259" key="12">
    <source>
        <dbReference type="PROSITE" id="PS51193"/>
    </source>
</evidence>
<dbReference type="Gene3D" id="3.40.50.300">
    <property type="entry name" value="P-loop containing nucleotide triphosphate hydrolases"/>
    <property type="match status" value="2"/>
</dbReference>
<keyword evidence="2" id="KW-0547">Nucleotide-binding</keyword>
<keyword evidence="4" id="KW-0347">Helicase</keyword>
<keyword evidence="3" id="KW-0378">Hydrolase</keyword>
<dbReference type="InterPro" id="IPR006555">
    <property type="entry name" value="ATP-dep_Helicase_C"/>
</dbReference>
<accession>A0A2A2HZK2</accession>
<name>A0A2A2HZK2_9EURY</name>
<keyword evidence="14" id="KW-1185">Reference proteome</keyword>